<keyword evidence="1" id="KW-0812">Transmembrane</keyword>
<feature type="transmembrane region" description="Helical" evidence="1">
    <location>
        <begin position="345"/>
        <end position="366"/>
    </location>
</feature>
<dbReference type="EMBL" id="DVHE01000087">
    <property type="protein sequence ID" value="HIR51755.1"/>
    <property type="molecule type" value="Genomic_DNA"/>
</dbReference>
<proteinExistence type="predicted"/>
<reference evidence="2" key="2">
    <citation type="journal article" date="2021" name="PeerJ">
        <title>Extensive microbial diversity within the chicken gut microbiome revealed by metagenomics and culture.</title>
        <authorList>
            <person name="Gilroy R."/>
            <person name="Ravi A."/>
            <person name="Getino M."/>
            <person name="Pursley I."/>
            <person name="Horton D.L."/>
            <person name="Alikhan N.F."/>
            <person name="Baker D."/>
            <person name="Gharbi K."/>
            <person name="Hall N."/>
            <person name="Watson M."/>
            <person name="Adriaenssens E.M."/>
            <person name="Foster-Nyarko E."/>
            <person name="Jarju S."/>
            <person name="Secka A."/>
            <person name="Antonio M."/>
            <person name="Oren A."/>
            <person name="Chaudhuri R.R."/>
            <person name="La Ragione R."/>
            <person name="Hildebrand F."/>
            <person name="Pallen M.J."/>
        </authorList>
    </citation>
    <scope>NUCLEOTIDE SEQUENCE</scope>
    <source>
        <strain evidence="2">ChiBcec15-4380</strain>
    </source>
</reference>
<sequence>MKSKISCCNAGLLRRSILRGAPLWGLWTLGWLILLPLHLLSNPSPDFIYAKEYTLGLTQVGTVLVFGYGLLVAWYQFAYLYNTRAAYHYGSLPLRRETQFLTRYLSGLLFHLVPAAVTALLTVLVAALQGTSCIRVAGTFFAATSLVYLFYYSLAVLIAQLVGHIIALPALYLVLNFTSLVLETILSEVLRTFTFGMVSGQDLWPDWLSPAYYALRRNLFGFTTNWDPNTGDFLSIRFNGWVPALIFGAVGLGFAVLAFLFFRKRHLESAGDVIAVPFLRPVFLYALALGCGIVLGRVLSAALFTDDQTRFVPLLFSMLVCTALGYWAGQMLLHKSLRVLSKGNWVRCGAVMAVMAAGMLCCRYDVTGFSRYVPAADDVKSVTLSYDIGQITDRDIINRTVALHQEIVDQRYAIEEQLREASSFTYFSVTYEMQDGSTASRRFRLPVDRYGNYDRSSLAWAASELQCDQKVLLERYFPAGGKPAYDQFTVEYLDTEWVYQQMELTYDQAEALAEAIQADIEAGTLGGDDISWPYERNQYDLQVQMAYYVSGQRLSYDSIFVTAAAEHTCAVLRELGVPEAVIAGESAD</sequence>
<reference evidence="2" key="1">
    <citation type="submission" date="2020-10" db="EMBL/GenBank/DDBJ databases">
        <authorList>
            <person name="Gilroy R."/>
        </authorList>
    </citation>
    <scope>NUCLEOTIDE SEQUENCE</scope>
    <source>
        <strain evidence="2">ChiBcec15-4380</strain>
    </source>
</reference>
<keyword evidence="1" id="KW-1133">Transmembrane helix</keyword>
<feature type="transmembrane region" description="Helical" evidence="1">
    <location>
        <begin position="241"/>
        <end position="262"/>
    </location>
</feature>
<feature type="transmembrane region" description="Helical" evidence="1">
    <location>
        <begin position="161"/>
        <end position="182"/>
    </location>
</feature>
<gene>
    <name evidence="2" type="ORF">IAA53_10870</name>
</gene>
<protein>
    <submittedName>
        <fullName evidence="2">Uncharacterized protein</fullName>
    </submittedName>
</protein>
<evidence type="ECO:0000313" key="3">
    <source>
        <dbReference type="Proteomes" id="UP000824239"/>
    </source>
</evidence>
<accession>A0A9D1DJF0</accession>
<organism evidence="2 3">
    <name type="scientific">Candidatus Avoscillospira avicola</name>
    <dbReference type="NCBI Taxonomy" id="2840706"/>
    <lineage>
        <taxon>Bacteria</taxon>
        <taxon>Bacillati</taxon>
        <taxon>Bacillota</taxon>
        <taxon>Clostridia</taxon>
        <taxon>Eubacteriales</taxon>
        <taxon>Oscillospiraceae</taxon>
        <taxon>Oscillospiraceae incertae sedis</taxon>
        <taxon>Candidatus Avoscillospira</taxon>
    </lineage>
</organism>
<feature type="transmembrane region" description="Helical" evidence="1">
    <location>
        <begin position="282"/>
        <end position="305"/>
    </location>
</feature>
<feature type="transmembrane region" description="Helical" evidence="1">
    <location>
        <begin position="60"/>
        <end position="81"/>
    </location>
</feature>
<feature type="transmembrane region" description="Helical" evidence="1">
    <location>
        <begin position="134"/>
        <end position="154"/>
    </location>
</feature>
<name>A0A9D1DJF0_9FIRM</name>
<evidence type="ECO:0000256" key="1">
    <source>
        <dbReference type="SAM" id="Phobius"/>
    </source>
</evidence>
<comment type="caution">
    <text evidence="2">The sequence shown here is derived from an EMBL/GenBank/DDBJ whole genome shotgun (WGS) entry which is preliminary data.</text>
</comment>
<dbReference type="AlphaFoldDB" id="A0A9D1DJF0"/>
<dbReference type="Proteomes" id="UP000824239">
    <property type="component" value="Unassembled WGS sequence"/>
</dbReference>
<feature type="transmembrane region" description="Helical" evidence="1">
    <location>
        <begin position="21"/>
        <end position="40"/>
    </location>
</feature>
<feature type="transmembrane region" description="Helical" evidence="1">
    <location>
        <begin position="311"/>
        <end position="333"/>
    </location>
</feature>
<keyword evidence="1" id="KW-0472">Membrane</keyword>
<evidence type="ECO:0000313" key="2">
    <source>
        <dbReference type="EMBL" id="HIR51755.1"/>
    </source>
</evidence>
<feature type="transmembrane region" description="Helical" evidence="1">
    <location>
        <begin position="101"/>
        <end position="128"/>
    </location>
</feature>